<gene>
    <name evidence="1" type="ORF">NCTC13098_02433</name>
</gene>
<dbReference type="RefSeq" id="WP_128877708.1">
    <property type="nucleotide sequence ID" value="NZ_JADCSX010000021.1"/>
</dbReference>
<protein>
    <recommendedName>
        <fullName evidence="3">Lipoprotein</fullName>
    </recommendedName>
</protein>
<dbReference type="KEGG" id="rtg:NCTC13098_02433"/>
<evidence type="ECO:0000313" key="2">
    <source>
        <dbReference type="Proteomes" id="UP000274346"/>
    </source>
</evidence>
<dbReference type="Proteomes" id="UP000274346">
    <property type="component" value="Chromosome"/>
</dbReference>
<proteinExistence type="predicted"/>
<accession>A0A3P8IVF1</accession>
<dbReference type="PROSITE" id="PS51257">
    <property type="entry name" value="PROKAR_LIPOPROTEIN"/>
    <property type="match status" value="1"/>
</dbReference>
<dbReference type="EMBL" id="LR131271">
    <property type="protein sequence ID" value="VDR26094.1"/>
    <property type="molecule type" value="Genomic_DNA"/>
</dbReference>
<evidence type="ECO:0000313" key="1">
    <source>
        <dbReference type="EMBL" id="VDR26094.1"/>
    </source>
</evidence>
<sequence length="119" mass="13781">MFKIIYLAAVMAMLSGCSGFIDKVKNTELKEEYFSASVERTQGCLQYQSLRHQFYLEQDDPLPNGDKRYNLLRDHDAVANIDMGKSGRQTLVNFFYDKRDPQVKSALTDIIHQCHRDLD</sequence>
<dbReference type="AlphaFoldDB" id="A0A3P8IVF1"/>
<reference evidence="1 2" key="1">
    <citation type="submission" date="2018-12" db="EMBL/GenBank/DDBJ databases">
        <authorList>
            <consortium name="Pathogen Informatics"/>
        </authorList>
    </citation>
    <scope>NUCLEOTIDE SEQUENCE [LARGE SCALE GENOMIC DNA]</scope>
    <source>
        <strain evidence="1 2">NCTC13098</strain>
    </source>
</reference>
<name>A0A3P8IVF1_RAOTE</name>
<organism evidence="1 2">
    <name type="scientific">Raoultella terrigena</name>
    <name type="common">Klebsiella terrigena</name>
    <dbReference type="NCBI Taxonomy" id="577"/>
    <lineage>
        <taxon>Bacteria</taxon>
        <taxon>Pseudomonadati</taxon>
        <taxon>Pseudomonadota</taxon>
        <taxon>Gammaproteobacteria</taxon>
        <taxon>Enterobacterales</taxon>
        <taxon>Enterobacteriaceae</taxon>
        <taxon>Klebsiella/Raoultella group</taxon>
        <taxon>Raoultella</taxon>
    </lineage>
</organism>
<evidence type="ECO:0008006" key="3">
    <source>
        <dbReference type="Google" id="ProtNLM"/>
    </source>
</evidence>